<dbReference type="Proteomes" id="UP000663828">
    <property type="component" value="Unassembled WGS sequence"/>
</dbReference>
<sequence length="594" mass="69386">MWAYIGKICLNITFVIVLYIVSYTNRDSNAILQVQHLSSFFCNTRSSLNNFTDIVSLDDYWDWLQTIFVTNIRIRPWYNGGSVGNMTDFLNDKSTRIIGWSLMRQLRLSINSSCRVPPAFRTLIDSCKDSYSFSNEERRSYAPGWLATTNINYTISIRNSFVYRSSDELDSYVYWGNHGTYGSGGFVYKFLGNFDEIQENLTLLRNLTWIDERSRAVMIQLNLYNPNVKLYTSVTLLIEILSTGEVFPSFRIDPFQMYTEFHDFSSIFYMVIAIIYILFIAYFTFVEIYSIYKLKKKYFRKMRSYIEWSMINCSWAGVGVYISRYNEAQRIGRYVNSTNGFQYINFQFATYLNDVLTFLLGFCCFSGTIRLLQLFEIYPRINIFSRTLHRGFKDIAAFTMMYFLLFSAFVILFYLLFVSKMISCSSILLTAGMLFEMILLKFDTTDLQDSDPFLGPFVFTLFIYFCVFVCFTMFIVIITDHFRHVRREIRNKETNQPGILAFIIGDISKRLGLGNASAKVHPQESPVIVITRSDPPTPIEQLPGKVDELILALDRVHTVCKRLDEMIGLESNETLVDATFHPQQRRRRKKHVVY</sequence>
<gene>
    <name evidence="12" type="ORF">EDS130_LOCUS4881</name>
    <name evidence="11" type="ORF">XAT740_LOCUS351</name>
</gene>
<evidence type="ECO:0000256" key="1">
    <source>
        <dbReference type="ARBA" id="ARBA00004141"/>
    </source>
</evidence>
<dbReference type="Pfam" id="PF08016">
    <property type="entry name" value="PKD_channel"/>
    <property type="match status" value="1"/>
</dbReference>
<dbReference type="EMBL" id="CAJNOR010000009">
    <property type="protein sequence ID" value="CAF0749655.1"/>
    <property type="molecule type" value="Genomic_DNA"/>
</dbReference>
<evidence type="ECO:0000256" key="7">
    <source>
        <dbReference type="PIRSR" id="PIRSR603915-2"/>
    </source>
</evidence>
<dbReference type="Proteomes" id="UP000663852">
    <property type="component" value="Unassembled WGS sequence"/>
</dbReference>
<dbReference type="InterPro" id="IPR013122">
    <property type="entry name" value="PKD1_2_channel"/>
</dbReference>
<feature type="transmembrane region" description="Helical" evidence="8">
    <location>
        <begin position="454"/>
        <end position="478"/>
    </location>
</feature>
<dbReference type="PRINTS" id="PR01433">
    <property type="entry name" value="POLYCYSTIN2"/>
</dbReference>
<dbReference type="InterPro" id="IPR051223">
    <property type="entry name" value="Polycystin"/>
</dbReference>
<evidence type="ECO:0000313" key="12">
    <source>
        <dbReference type="EMBL" id="CAF0801594.1"/>
    </source>
</evidence>
<dbReference type="InterPro" id="IPR046791">
    <property type="entry name" value="Polycystin_dom"/>
</dbReference>
<evidence type="ECO:0000256" key="3">
    <source>
        <dbReference type="ARBA" id="ARBA00022692"/>
    </source>
</evidence>
<evidence type="ECO:0000256" key="8">
    <source>
        <dbReference type="SAM" id="Phobius"/>
    </source>
</evidence>
<evidence type="ECO:0000256" key="2">
    <source>
        <dbReference type="ARBA" id="ARBA00007200"/>
    </source>
</evidence>
<dbReference type="Pfam" id="PF20519">
    <property type="entry name" value="Polycystin_dom"/>
    <property type="match status" value="1"/>
</dbReference>
<evidence type="ECO:0000259" key="9">
    <source>
        <dbReference type="Pfam" id="PF08016"/>
    </source>
</evidence>
<dbReference type="PANTHER" id="PTHR10877:SF150">
    <property type="entry name" value="REJ DOMAIN-CONTAINING PROTEIN"/>
    <property type="match status" value="1"/>
</dbReference>
<dbReference type="GO" id="GO:0005509">
    <property type="term" value="F:calcium ion binding"/>
    <property type="evidence" value="ECO:0007669"/>
    <property type="project" value="InterPro"/>
</dbReference>
<comment type="subcellular location">
    <subcellularLocation>
        <location evidence="1">Membrane</location>
        <topology evidence="1">Multi-pass membrane protein</topology>
    </subcellularLocation>
</comment>
<evidence type="ECO:0000313" key="14">
    <source>
        <dbReference type="Proteomes" id="UP000663852"/>
    </source>
</evidence>
<evidence type="ECO:0000256" key="4">
    <source>
        <dbReference type="ARBA" id="ARBA00022989"/>
    </source>
</evidence>
<feature type="domain" description="Polycystin cation channel PKD1/PKD2" evidence="9">
    <location>
        <begin position="265"/>
        <end position="484"/>
    </location>
</feature>
<evidence type="ECO:0000313" key="11">
    <source>
        <dbReference type="EMBL" id="CAF0749655.1"/>
    </source>
</evidence>
<reference evidence="12" key="1">
    <citation type="submission" date="2021-02" db="EMBL/GenBank/DDBJ databases">
        <authorList>
            <person name="Nowell W R."/>
        </authorList>
    </citation>
    <scope>NUCLEOTIDE SEQUENCE</scope>
</reference>
<organism evidence="12 14">
    <name type="scientific">Adineta ricciae</name>
    <name type="common">Rotifer</name>
    <dbReference type="NCBI Taxonomy" id="249248"/>
    <lineage>
        <taxon>Eukaryota</taxon>
        <taxon>Metazoa</taxon>
        <taxon>Spiralia</taxon>
        <taxon>Gnathifera</taxon>
        <taxon>Rotifera</taxon>
        <taxon>Eurotatoria</taxon>
        <taxon>Bdelloidea</taxon>
        <taxon>Adinetida</taxon>
        <taxon>Adinetidae</taxon>
        <taxon>Adineta</taxon>
    </lineage>
</organism>
<dbReference type="Gene3D" id="1.10.287.70">
    <property type="match status" value="1"/>
</dbReference>
<dbReference type="GO" id="GO:0005262">
    <property type="term" value="F:calcium channel activity"/>
    <property type="evidence" value="ECO:0007669"/>
    <property type="project" value="TreeGrafter"/>
</dbReference>
<dbReference type="InterPro" id="IPR003915">
    <property type="entry name" value="PKD_2"/>
</dbReference>
<protein>
    <submittedName>
        <fullName evidence="12">Uncharacterized protein</fullName>
    </submittedName>
</protein>
<name>A0A813SX15_ADIRI</name>
<dbReference type="GO" id="GO:0050982">
    <property type="term" value="P:detection of mechanical stimulus"/>
    <property type="evidence" value="ECO:0007669"/>
    <property type="project" value="TreeGrafter"/>
</dbReference>
<evidence type="ECO:0000313" key="13">
    <source>
        <dbReference type="Proteomes" id="UP000663828"/>
    </source>
</evidence>
<feature type="transmembrane region" description="Helical" evidence="8">
    <location>
        <begin position="228"/>
        <end position="247"/>
    </location>
</feature>
<dbReference type="GO" id="GO:0016020">
    <property type="term" value="C:membrane"/>
    <property type="evidence" value="ECO:0007669"/>
    <property type="project" value="UniProtKB-SubCell"/>
</dbReference>
<dbReference type="OrthoDB" id="444119at2759"/>
<feature type="disulfide bond" evidence="7">
    <location>
        <begin position="114"/>
        <end position="127"/>
    </location>
</feature>
<keyword evidence="13" id="KW-1185">Reference proteome</keyword>
<evidence type="ECO:0000259" key="10">
    <source>
        <dbReference type="Pfam" id="PF20519"/>
    </source>
</evidence>
<feature type="transmembrane region" description="Helical" evidence="8">
    <location>
        <begin position="355"/>
        <end position="375"/>
    </location>
</feature>
<feature type="transmembrane region" description="Helical" evidence="8">
    <location>
        <begin position="267"/>
        <end position="292"/>
    </location>
</feature>
<accession>A0A813SX15</accession>
<keyword evidence="3 8" id="KW-0812">Transmembrane</keyword>
<keyword evidence="6" id="KW-0325">Glycoprotein</keyword>
<dbReference type="EMBL" id="CAJNOJ010000013">
    <property type="protein sequence ID" value="CAF0801594.1"/>
    <property type="molecule type" value="Genomic_DNA"/>
</dbReference>
<evidence type="ECO:0000256" key="5">
    <source>
        <dbReference type="ARBA" id="ARBA00023136"/>
    </source>
</evidence>
<keyword evidence="4 8" id="KW-1133">Transmembrane helix</keyword>
<dbReference type="PANTHER" id="PTHR10877">
    <property type="entry name" value="POLYCYSTIN FAMILY MEMBER"/>
    <property type="match status" value="1"/>
</dbReference>
<feature type="domain" description="Polycystin" evidence="10">
    <location>
        <begin position="51"/>
        <end position="258"/>
    </location>
</feature>
<feature type="transmembrane region" description="Helical" evidence="8">
    <location>
        <begin position="395"/>
        <end position="417"/>
    </location>
</feature>
<comment type="caution">
    <text evidence="12">The sequence shown here is derived from an EMBL/GenBank/DDBJ whole genome shotgun (WGS) entry which is preliminary data.</text>
</comment>
<feature type="transmembrane region" description="Helical" evidence="8">
    <location>
        <begin position="424"/>
        <end position="442"/>
    </location>
</feature>
<keyword evidence="5 8" id="KW-0472">Membrane</keyword>
<dbReference type="AlphaFoldDB" id="A0A813SX15"/>
<comment type="similarity">
    <text evidence="2">Belongs to the polycystin family.</text>
</comment>
<evidence type="ECO:0000256" key="6">
    <source>
        <dbReference type="ARBA" id="ARBA00023180"/>
    </source>
</evidence>
<proteinExistence type="inferred from homology"/>